<keyword evidence="4" id="KW-0862">Zinc</keyword>
<dbReference type="GO" id="GO:0008270">
    <property type="term" value="F:zinc ion binding"/>
    <property type="evidence" value="ECO:0007669"/>
    <property type="project" value="UniProtKB-KW"/>
</dbReference>
<feature type="region of interest" description="Disordered" evidence="5">
    <location>
        <begin position="144"/>
        <end position="174"/>
    </location>
</feature>
<dbReference type="GO" id="GO:0016567">
    <property type="term" value="P:protein ubiquitination"/>
    <property type="evidence" value="ECO:0007669"/>
    <property type="project" value="InterPro"/>
</dbReference>
<comment type="caution">
    <text evidence="7">The sequence shown here is derived from an EMBL/GenBank/DDBJ whole genome shotgun (WGS) entry which is preliminary data.</text>
</comment>
<dbReference type="InterPro" id="IPR017907">
    <property type="entry name" value="Znf_RING_CS"/>
</dbReference>
<evidence type="ECO:0000259" key="6">
    <source>
        <dbReference type="Pfam" id="PF01485"/>
    </source>
</evidence>
<evidence type="ECO:0000256" key="1">
    <source>
        <dbReference type="ARBA" id="ARBA00022723"/>
    </source>
</evidence>
<sequence>METSVYGAMGDEDIALAFRLMQEDAEQFMSTTTRKGKQAEGTETDAQMAFNLLLEELQAAETCLSDVRMTRSMLRAIQSDGAILSQAHDEENIARADRNLSLALSNGQDLTMAEQGAPESPNSDDEFLEKLSALYNTGIGHPMGDIDDYGDDDDTATISQPESSSWAALRQPSRPPKTCDACGDQKHFAQLARVPCRHEYCRECLTRLFRDASNDESLFPPRCCRQNIPLAKNQVFIDSDVVSHFRQKALEFSTPRRTYCHNQRCARFIPGTNYLHDVATCDECGHQTCMICKGATHNGDCPEDEQLNQVIQLATEQHWQRCQNCWAMVELNTGCFHMTLYARAVQIDARDQDDEGPAEVIPLRPHPNVQQPAQRAIVNQQQAPAQALQQGRRLPAITYPLEDESDDESQGEIEEEVEEVVEAEVAVPPVVQQTRTQPAFQFPELDAFRRARLQQLMEDLRVNHECQHDRWFSKRGPRECEECGDVMPIFIYECRQCHIMACRRCRYHRL</sequence>
<feature type="compositionally biased region" description="Acidic residues" evidence="5">
    <location>
        <begin position="145"/>
        <end position="155"/>
    </location>
</feature>
<evidence type="ECO:0000313" key="8">
    <source>
        <dbReference type="Proteomes" id="UP001369815"/>
    </source>
</evidence>
<evidence type="ECO:0000256" key="3">
    <source>
        <dbReference type="ARBA" id="ARBA00022786"/>
    </source>
</evidence>
<dbReference type="GO" id="GO:0004842">
    <property type="term" value="F:ubiquitin-protein transferase activity"/>
    <property type="evidence" value="ECO:0007669"/>
    <property type="project" value="InterPro"/>
</dbReference>
<reference evidence="7 8" key="1">
    <citation type="journal article" date="2024" name="Front Chem Biol">
        <title>Unveiling the potential of Daldinia eschscholtzii MFLUCC 19-0629 through bioactivity and bioinformatics studies for enhanced sustainable agriculture production.</title>
        <authorList>
            <person name="Brooks S."/>
            <person name="Weaver J.A."/>
            <person name="Klomchit A."/>
            <person name="Alharthi S.A."/>
            <person name="Onlamun T."/>
            <person name="Nurani R."/>
            <person name="Vong T.K."/>
            <person name="Alberti F."/>
            <person name="Greco C."/>
        </authorList>
    </citation>
    <scope>NUCLEOTIDE SEQUENCE [LARGE SCALE GENOMIC DNA]</scope>
    <source>
        <strain evidence="7">MFLUCC 19-0629</strain>
    </source>
</reference>
<dbReference type="Pfam" id="PF01485">
    <property type="entry name" value="IBR"/>
    <property type="match status" value="1"/>
</dbReference>
<accession>A0AAX6MH70</accession>
<protein>
    <recommendedName>
        <fullName evidence="6">IBR domain-containing protein</fullName>
    </recommendedName>
</protein>
<dbReference type="InterPro" id="IPR002867">
    <property type="entry name" value="IBR_dom"/>
</dbReference>
<feature type="compositionally biased region" description="Polar residues" evidence="5">
    <location>
        <begin position="156"/>
        <end position="166"/>
    </location>
</feature>
<keyword evidence="1" id="KW-0479">Metal-binding</keyword>
<keyword evidence="2" id="KW-0863">Zinc-finger</keyword>
<organism evidence="7 8">
    <name type="scientific">Daldinia eschscholtzii</name>
    <dbReference type="NCBI Taxonomy" id="292717"/>
    <lineage>
        <taxon>Eukaryota</taxon>
        <taxon>Fungi</taxon>
        <taxon>Dikarya</taxon>
        <taxon>Ascomycota</taxon>
        <taxon>Pezizomycotina</taxon>
        <taxon>Sordariomycetes</taxon>
        <taxon>Xylariomycetidae</taxon>
        <taxon>Xylariales</taxon>
        <taxon>Hypoxylaceae</taxon>
        <taxon>Daldinia</taxon>
    </lineage>
</organism>
<evidence type="ECO:0000313" key="7">
    <source>
        <dbReference type="EMBL" id="KAK6951767.1"/>
    </source>
</evidence>
<name>A0AAX6MH70_9PEZI</name>
<dbReference type="CDD" id="cd20335">
    <property type="entry name" value="BRcat_RBR"/>
    <property type="match status" value="1"/>
</dbReference>
<keyword evidence="8" id="KW-1185">Reference proteome</keyword>
<dbReference type="InterPro" id="IPR013083">
    <property type="entry name" value="Znf_RING/FYVE/PHD"/>
</dbReference>
<dbReference type="PANTHER" id="PTHR11685">
    <property type="entry name" value="RBR FAMILY RING FINGER AND IBR DOMAIN-CONTAINING"/>
    <property type="match status" value="1"/>
</dbReference>
<dbReference type="PROSITE" id="PS00518">
    <property type="entry name" value="ZF_RING_1"/>
    <property type="match status" value="1"/>
</dbReference>
<evidence type="ECO:0000256" key="5">
    <source>
        <dbReference type="SAM" id="MobiDB-lite"/>
    </source>
</evidence>
<keyword evidence="3" id="KW-0833">Ubl conjugation pathway</keyword>
<feature type="domain" description="IBR" evidence="6">
    <location>
        <begin position="247"/>
        <end position="300"/>
    </location>
</feature>
<dbReference type="SUPFAM" id="SSF57850">
    <property type="entry name" value="RING/U-box"/>
    <property type="match status" value="1"/>
</dbReference>
<dbReference type="InterPro" id="IPR031127">
    <property type="entry name" value="E3_UB_ligase_RBR"/>
</dbReference>
<proteinExistence type="predicted"/>
<gene>
    <name evidence="7" type="ORF">Daesc_006290</name>
</gene>
<dbReference type="Gene3D" id="3.30.40.10">
    <property type="entry name" value="Zinc/RING finger domain, C3HC4 (zinc finger)"/>
    <property type="match status" value="1"/>
</dbReference>
<evidence type="ECO:0000256" key="4">
    <source>
        <dbReference type="ARBA" id="ARBA00022833"/>
    </source>
</evidence>
<evidence type="ECO:0000256" key="2">
    <source>
        <dbReference type="ARBA" id="ARBA00022771"/>
    </source>
</evidence>
<dbReference type="Proteomes" id="UP001369815">
    <property type="component" value="Unassembled WGS sequence"/>
</dbReference>
<dbReference type="AlphaFoldDB" id="A0AAX6MH70"/>
<dbReference type="EMBL" id="JBANMG010000006">
    <property type="protein sequence ID" value="KAK6951767.1"/>
    <property type="molecule type" value="Genomic_DNA"/>
</dbReference>